<dbReference type="RefSeq" id="WP_147263497.1">
    <property type="nucleotide sequence ID" value="NZ_QNRR01000007.1"/>
</dbReference>
<proteinExistence type="predicted"/>
<protein>
    <submittedName>
        <fullName evidence="1">Uncharacterized protein</fullName>
    </submittedName>
</protein>
<dbReference type="Proteomes" id="UP000253426">
    <property type="component" value="Unassembled WGS sequence"/>
</dbReference>
<comment type="caution">
    <text evidence="1">The sequence shown here is derived from an EMBL/GenBank/DDBJ whole genome shotgun (WGS) entry which is preliminary data.</text>
</comment>
<reference evidence="1 2" key="1">
    <citation type="submission" date="2018-06" db="EMBL/GenBank/DDBJ databases">
        <title>Genomic Encyclopedia of Type Strains, Phase IV (KMG-IV): sequencing the most valuable type-strain genomes for metagenomic binning, comparative biology and taxonomic classification.</title>
        <authorList>
            <person name="Goeker M."/>
        </authorList>
    </citation>
    <scope>NUCLEOTIDE SEQUENCE [LARGE SCALE GENOMIC DNA]</scope>
    <source>
        <strain evidence="1 2">DSM 25532</strain>
    </source>
</reference>
<accession>A0A366HFJ5</accession>
<sequence>MNDEPISIGGFRELCCSGSMTSSVRLAPRIESVLQPMRRALGLVLVAAFSVLIPLTACALPDPITVSMSSDGKLSVDGSEVTTLESPAAFVKRVEEINGSAPSKWSDPKRDFYMFSRLGITVYHDRGDADVVNVLMSMREGKDLPMEAFVGRLSMEGIDVPRNASGQFQAQDVRKALKALNPEPNDKIDGPNAAVVIGHLPYYDYLYFSAEPNGRIKEVSLGIVLSKGRLAWMRENGDQLKREALKRAMEKAKP</sequence>
<name>A0A366HFJ5_9BACT</name>
<gene>
    <name evidence="1" type="ORF">DES53_107138</name>
</gene>
<keyword evidence="2" id="KW-1185">Reference proteome</keyword>
<evidence type="ECO:0000313" key="1">
    <source>
        <dbReference type="EMBL" id="RBP41307.1"/>
    </source>
</evidence>
<dbReference type="EMBL" id="QNRR01000007">
    <property type="protein sequence ID" value="RBP41307.1"/>
    <property type="molecule type" value="Genomic_DNA"/>
</dbReference>
<evidence type="ECO:0000313" key="2">
    <source>
        <dbReference type="Proteomes" id="UP000253426"/>
    </source>
</evidence>
<organism evidence="1 2">
    <name type="scientific">Roseimicrobium gellanilyticum</name>
    <dbReference type="NCBI Taxonomy" id="748857"/>
    <lineage>
        <taxon>Bacteria</taxon>
        <taxon>Pseudomonadati</taxon>
        <taxon>Verrucomicrobiota</taxon>
        <taxon>Verrucomicrobiia</taxon>
        <taxon>Verrucomicrobiales</taxon>
        <taxon>Verrucomicrobiaceae</taxon>
        <taxon>Roseimicrobium</taxon>
    </lineage>
</organism>
<dbReference type="AlphaFoldDB" id="A0A366HFJ5"/>